<dbReference type="RefSeq" id="WP_274639617.1">
    <property type="nucleotide sequence ID" value="NZ_JAIWJY010000003.1"/>
</dbReference>
<name>A0A9X4EQK8_9FLAO</name>
<organism evidence="2 3">
    <name type="scientific">Tenacibaculum larymnensis</name>
    <dbReference type="NCBI Taxonomy" id="2878201"/>
    <lineage>
        <taxon>Bacteria</taxon>
        <taxon>Pseudomonadati</taxon>
        <taxon>Bacteroidota</taxon>
        <taxon>Flavobacteriia</taxon>
        <taxon>Flavobacteriales</taxon>
        <taxon>Flavobacteriaceae</taxon>
        <taxon>Tenacibaculum</taxon>
    </lineage>
</organism>
<keyword evidence="3" id="KW-1185">Reference proteome</keyword>
<accession>A0A9X4EQK8</accession>
<dbReference type="EMBL" id="JAIWJY010000003">
    <property type="protein sequence ID" value="MDE1206415.1"/>
    <property type="molecule type" value="Genomic_DNA"/>
</dbReference>
<evidence type="ECO:0000313" key="2">
    <source>
        <dbReference type="EMBL" id="MDE1206415.1"/>
    </source>
</evidence>
<comment type="caution">
    <text evidence="2">The sequence shown here is derived from an EMBL/GenBank/DDBJ whole genome shotgun (WGS) entry which is preliminary data.</text>
</comment>
<evidence type="ECO:0000256" key="1">
    <source>
        <dbReference type="SAM" id="MobiDB-lite"/>
    </source>
</evidence>
<gene>
    <name evidence="2" type="ORF">LCI24_06345</name>
</gene>
<reference evidence="2" key="1">
    <citation type="submission" date="2021-09" db="EMBL/GenBank/DDBJ databases">
        <authorList>
            <person name="Smyrli M."/>
        </authorList>
    </citation>
    <scope>NUCLEOTIDE SEQUENCE</scope>
    <source>
        <strain evidence="2">LAR25</strain>
    </source>
</reference>
<sequence>MNSYQKWCELQEEKQYWKTQEKRNKAQGNATREVQLKKEHENTTISKW</sequence>
<protein>
    <submittedName>
        <fullName evidence="2">Uncharacterized protein</fullName>
    </submittedName>
</protein>
<dbReference type="AlphaFoldDB" id="A0A9X4EQK8"/>
<evidence type="ECO:0000313" key="3">
    <source>
        <dbReference type="Proteomes" id="UP001149303"/>
    </source>
</evidence>
<dbReference type="Proteomes" id="UP001149303">
    <property type="component" value="Unassembled WGS sequence"/>
</dbReference>
<feature type="region of interest" description="Disordered" evidence="1">
    <location>
        <begin position="21"/>
        <end position="48"/>
    </location>
</feature>
<proteinExistence type="predicted"/>